<dbReference type="EMBL" id="BAABHF010000009">
    <property type="protein sequence ID" value="GAA4483685.1"/>
    <property type="molecule type" value="Genomic_DNA"/>
</dbReference>
<evidence type="ECO:0000313" key="2">
    <source>
        <dbReference type="Proteomes" id="UP001500503"/>
    </source>
</evidence>
<dbReference type="Proteomes" id="UP001500503">
    <property type="component" value="Unassembled WGS sequence"/>
</dbReference>
<keyword evidence="2" id="KW-1185">Reference proteome</keyword>
<evidence type="ECO:0000313" key="1">
    <source>
        <dbReference type="EMBL" id="GAA4483685.1"/>
    </source>
</evidence>
<proteinExistence type="predicted"/>
<organism evidence="1 2">
    <name type="scientific">Actinoallomurus oryzae</name>
    <dbReference type="NCBI Taxonomy" id="502180"/>
    <lineage>
        <taxon>Bacteria</taxon>
        <taxon>Bacillati</taxon>
        <taxon>Actinomycetota</taxon>
        <taxon>Actinomycetes</taxon>
        <taxon>Streptosporangiales</taxon>
        <taxon>Thermomonosporaceae</taxon>
        <taxon>Actinoallomurus</taxon>
    </lineage>
</organism>
<sequence>MRRKLRVYLDQNKWIELLRAKGDSPARETLSLLSESISREVIVCPLSASHYLETWHRSDWESRHRLAGLMRDLSGYAAIAPIHTLQRLEVEAAVLEHLTSMPRRPFADICAIGYGVNHAFASPTGRLRFVETVATDSSPDGPPADVPRAFFDDLALIPDKTYQWWSLAGFEESMRMDGLDVITQHRRGQRWAEDQQAVMDSLTHPASRADLDDIVATGEIIDLLDDINIVCKRFNLDPHNLPITKGRAATKAFIEHIPTRACVYHFKRLRHRNQQHRWTQHDFADIMALSVAIPYCDVVVTEKQWVHLAKTAGLGERYDTLVCSKLSDLKTWLAENC</sequence>
<evidence type="ECO:0008006" key="3">
    <source>
        <dbReference type="Google" id="ProtNLM"/>
    </source>
</evidence>
<accession>A0ABP8P8P9</accession>
<protein>
    <recommendedName>
        <fullName evidence="3">PIN domain-containing protein</fullName>
    </recommendedName>
</protein>
<gene>
    <name evidence="1" type="ORF">GCM10023191_005670</name>
</gene>
<name>A0ABP8P8P9_9ACTN</name>
<reference evidence="2" key="1">
    <citation type="journal article" date="2019" name="Int. J. Syst. Evol. Microbiol.">
        <title>The Global Catalogue of Microorganisms (GCM) 10K type strain sequencing project: providing services to taxonomists for standard genome sequencing and annotation.</title>
        <authorList>
            <consortium name="The Broad Institute Genomics Platform"/>
            <consortium name="The Broad Institute Genome Sequencing Center for Infectious Disease"/>
            <person name="Wu L."/>
            <person name="Ma J."/>
        </authorList>
    </citation>
    <scope>NUCLEOTIDE SEQUENCE [LARGE SCALE GENOMIC DNA]</scope>
    <source>
        <strain evidence="2">JCM 17933</strain>
    </source>
</reference>
<dbReference type="RefSeq" id="WP_345456928.1">
    <property type="nucleotide sequence ID" value="NZ_BAABHF010000009.1"/>
</dbReference>
<comment type="caution">
    <text evidence="1">The sequence shown here is derived from an EMBL/GenBank/DDBJ whole genome shotgun (WGS) entry which is preliminary data.</text>
</comment>